<dbReference type="EMBL" id="JAVIJP010000129">
    <property type="protein sequence ID" value="KAL3613457.1"/>
    <property type="molecule type" value="Genomic_DNA"/>
</dbReference>
<protein>
    <submittedName>
        <fullName evidence="1">Uncharacterized protein</fullName>
    </submittedName>
</protein>
<keyword evidence="2" id="KW-1185">Reference proteome</keyword>
<accession>A0ABD3B971</accession>
<reference evidence="2" key="1">
    <citation type="journal article" date="2024" name="IScience">
        <title>Strigolactones Initiate the Formation of Haustorium-like Structures in Castilleja.</title>
        <authorList>
            <person name="Buerger M."/>
            <person name="Peterson D."/>
            <person name="Chory J."/>
        </authorList>
    </citation>
    <scope>NUCLEOTIDE SEQUENCE [LARGE SCALE GENOMIC DNA]</scope>
</reference>
<evidence type="ECO:0000313" key="1">
    <source>
        <dbReference type="EMBL" id="KAL3613457.1"/>
    </source>
</evidence>
<proteinExistence type="predicted"/>
<sequence length="111" mass="12627">MAAFDAANNATPAPAMMNQNHQYVAAICGYVQPGYALVNSHNWVPAAFYYYLPYPHPHPHNNPFNHHNQLPETSYSGADQYMHSDDSWILDNNLQHLITPCDDSWILDARE</sequence>
<dbReference type="AlphaFoldDB" id="A0ABD3B971"/>
<comment type="caution">
    <text evidence="1">The sequence shown here is derived from an EMBL/GenBank/DDBJ whole genome shotgun (WGS) entry which is preliminary data.</text>
</comment>
<evidence type="ECO:0000313" key="2">
    <source>
        <dbReference type="Proteomes" id="UP001632038"/>
    </source>
</evidence>
<gene>
    <name evidence="1" type="ORF">CASFOL_042720</name>
</gene>
<name>A0ABD3B971_9LAMI</name>
<organism evidence="1 2">
    <name type="scientific">Castilleja foliolosa</name>
    <dbReference type="NCBI Taxonomy" id="1961234"/>
    <lineage>
        <taxon>Eukaryota</taxon>
        <taxon>Viridiplantae</taxon>
        <taxon>Streptophyta</taxon>
        <taxon>Embryophyta</taxon>
        <taxon>Tracheophyta</taxon>
        <taxon>Spermatophyta</taxon>
        <taxon>Magnoliopsida</taxon>
        <taxon>eudicotyledons</taxon>
        <taxon>Gunneridae</taxon>
        <taxon>Pentapetalae</taxon>
        <taxon>asterids</taxon>
        <taxon>lamiids</taxon>
        <taxon>Lamiales</taxon>
        <taxon>Orobanchaceae</taxon>
        <taxon>Pedicularideae</taxon>
        <taxon>Castillejinae</taxon>
        <taxon>Castilleja</taxon>
    </lineage>
</organism>
<dbReference type="Proteomes" id="UP001632038">
    <property type="component" value="Unassembled WGS sequence"/>
</dbReference>